<evidence type="ECO:0000256" key="1">
    <source>
        <dbReference type="ARBA" id="ARBA00004221"/>
    </source>
</evidence>
<evidence type="ECO:0000256" key="4">
    <source>
        <dbReference type="ARBA" id="ARBA00022729"/>
    </source>
</evidence>
<protein>
    <recommendedName>
        <fullName evidence="2">Placenta-expressed transcript 1 protein</fullName>
    </recommendedName>
</protein>
<dbReference type="GO" id="GO:0035313">
    <property type="term" value="P:wound healing, spreading of epidermal cells"/>
    <property type="evidence" value="ECO:0007669"/>
    <property type="project" value="TreeGrafter"/>
</dbReference>
<feature type="region of interest" description="Disordered" evidence="9">
    <location>
        <begin position="1"/>
        <end position="27"/>
    </location>
</feature>
<organism evidence="11 12">
    <name type="scientific">Myotis brandtii</name>
    <name type="common">Brandt's bat</name>
    <dbReference type="NCBI Taxonomy" id="109478"/>
    <lineage>
        <taxon>Eukaryota</taxon>
        <taxon>Metazoa</taxon>
        <taxon>Chordata</taxon>
        <taxon>Craniata</taxon>
        <taxon>Vertebrata</taxon>
        <taxon>Euteleostomi</taxon>
        <taxon>Mammalia</taxon>
        <taxon>Eutheria</taxon>
        <taxon>Laurasiatheria</taxon>
        <taxon>Chiroptera</taxon>
        <taxon>Yangochiroptera</taxon>
        <taxon>Vespertilionidae</taxon>
        <taxon>Myotis</taxon>
    </lineage>
</organism>
<evidence type="ECO:0000256" key="6">
    <source>
        <dbReference type="ARBA" id="ARBA00023136"/>
    </source>
</evidence>
<dbReference type="GO" id="GO:0009897">
    <property type="term" value="C:external side of plasma membrane"/>
    <property type="evidence" value="ECO:0007669"/>
    <property type="project" value="TreeGrafter"/>
</dbReference>
<dbReference type="PANTHER" id="PTHR22527:SF2">
    <property type="entry name" value="PLACENTA-EXPRESSED TRANSCRIPT 1 PROTEIN"/>
    <property type="match status" value="1"/>
</dbReference>
<dbReference type="GO" id="GO:0030154">
    <property type="term" value="P:cell differentiation"/>
    <property type="evidence" value="ECO:0007669"/>
    <property type="project" value="UniProtKB-KW"/>
</dbReference>
<dbReference type="GO" id="GO:0030335">
    <property type="term" value="P:positive regulation of cell migration"/>
    <property type="evidence" value="ECO:0007669"/>
    <property type="project" value="TreeGrafter"/>
</dbReference>
<evidence type="ECO:0000256" key="10">
    <source>
        <dbReference type="SAM" id="Phobius"/>
    </source>
</evidence>
<reference evidence="11 12" key="1">
    <citation type="journal article" date="2013" name="Nat. Commun.">
        <title>Genome analysis reveals insights into physiology and longevity of the Brandt's bat Myotis brandtii.</title>
        <authorList>
            <person name="Seim I."/>
            <person name="Fang X."/>
            <person name="Xiong Z."/>
            <person name="Lobanov A.V."/>
            <person name="Huang Z."/>
            <person name="Ma S."/>
            <person name="Feng Y."/>
            <person name="Turanov A.A."/>
            <person name="Zhu Y."/>
            <person name="Lenz T.L."/>
            <person name="Gerashchenko M.V."/>
            <person name="Fan D."/>
            <person name="Hee Yim S."/>
            <person name="Yao X."/>
            <person name="Jordan D."/>
            <person name="Xiong Y."/>
            <person name="Ma Y."/>
            <person name="Lyapunov A.N."/>
            <person name="Chen G."/>
            <person name="Kulakova O.I."/>
            <person name="Sun Y."/>
            <person name="Lee S.G."/>
            <person name="Bronson R.T."/>
            <person name="Moskalev A.A."/>
            <person name="Sunyaev S.R."/>
            <person name="Zhang G."/>
            <person name="Krogh A."/>
            <person name="Wang J."/>
            <person name="Gladyshev V.N."/>
        </authorList>
    </citation>
    <scope>NUCLEOTIDE SEQUENCE [LARGE SCALE GENOMIC DNA]</scope>
</reference>
<dbReference type="Proteomes" id="UP000052978">
    <property type="component" value="Unassembled WGS sequence"/>
</dbReference>
<gene>
    <name evidence="11" type="ORF">D623_10033711</name>
</gene>
<evidence type="ECO:0000256" key="2">
    <source>
        <dbReference type="ARBA" id="ARBA00014036"/>
    </source>
</evidence>
<keyword evidence="3" id="KW-1003">Cell membrane</keyword>
<name>S7MDW5_MYOBR</name>
<evidence type="ECO:0000256" key="3">
    <source>
        <dbReference type="ARBA" id="ARBA00022475"/>
    </source>
</evidence>
<dbReference type="PANTHER" id="PTHR22527">
    <property type="entry name" value="PLACENTA-EXPRESSED TRANSCRIPT 1 PROTEIN"/>
    <property type="match status" value="1"/>
</dbReference>
<dbReference type="AlphaFoldDB" id="S7MDW5"/>
<keyword evidence="10" id="KW-1133">Transmembrane helix</keyword>
<proteinExistence type="predicted"/>
<evidence type="ECO:0000256" key="5">
    <source>
        <dbReference type="ARBA" id="ARBA00022782"/>
    </source>
</evidence>
<dbReference type="EMBL" id="KE161106">
    <property type="protein sequence ID" value="EPQ01851.1"/>
    <property type="molecule type" value="Genomic_DNA"/>
</dbReference>
<dbReference type="GO" id="GO:0001953">
    <property type="term" value="P:negative regulation of cell-matrix adhesion"/>
    <property type="evidence" value="ECO:0007669"/>
    <property type="project" value="TreeGrafter"/>
</dbReference>
<dbReference type="InterPro" id="IPR026184">
    <property type="entry name" value="PLET1"/>
</dbReference>
<evidence type="ECO:0000256" key="8">
    <source>
        <dbReference type="ARBA" id="ARBA00024756"/>
    </source>
</evidence>
<feature type="compositionally biased region" description="Basic and acidic residues" evidence="9">
    <location>
        <begin position="1"/>
        <end position="12"/>
    </location>
</feature>
<keyword evidence="10" id="KW-0812">Transmembrane</keyword>
<keyword evidence="6 10" id="KW-0472">Membrane</keyword>
<evidence type="ECO:0000256" key="7">
    <source>
        <dbReference type="ARBA" id="ARBA00023180"/>
    </source>
</evidence>
<comment type="function">
    <text evidence="8">Modulates leading keratinocyte migration and cellular adhesion to matrix proteins during a wound-healing response and promotes wound repair. May play a role during trichilemmal differentiation of the hair follicle.</text>
</comment>
<keyword evidence="4" id="KW-0732">Signal</keyword>
<dbReference type="eggNOG" id="ENOG502RTZP">
    <property type="taxonomic scope" value="Eukaryota"/>
</dbReference>
<sequence>MADGLRGSDKHPVGVSEIENEGNAPGPAVSRQISTMAVLGSTLLSLCFGMLLISASSADYPDRCMSFSTVFPTTGPGIKINSNIYESNRIYTISVPVDSSTNSVVLRAMDTNNNSSIGLWQRADQYCNGSVLYQRLDTREGFFKANWQSPRFTNITVEIQAFVINVNRVAMFSSLKLENQGKFLCSPFTYQAVNTVSMKVTLWGPGKVF</sequence>
<evidence type="ECO:0000313" key="11">
    <source>
        <dbReference type="EMBL" id="EPQ01851.1"/>
    </source>
</evidence>
<feature type="transmembrane region" description="Helical" evidence="10">
    <location>
        <begin position="33"/>
        <end position="53"/>
    </location>
</feature>
<keyword evidence="12" id="KW-1185">Reference proteome</keyword>
<keyword evidence="5" id="KW-0221">Differentiation</keyword>
<keyword evidence="7" id="KW-0325">Glycoprotein</keyword>
<evidence type="ECO:0000313" key="12">
    <source>
        <dbReference type="Proteomes" id="UP000052978"/>
    </source>
</evidence>
<comment type="subcellular location">
    <subcellularLocation>
        <location evidence="1">Apical cell membrane</location>
    </subcellularLocation>
</comment>
<accession>S7MDW5</accession>
<dbReference type="GO" id="GO:0016324">
    <property type="term" value="C:apical plasma membrane"/>
    <property type="evidence" value="ECO:0007669"/>
    <property type="project" value="UniProtKB-SubCell"/>
</dbReference>
<evidence type="ECO:0000256" key="9">
    <source>
        <dbReference type="SAM" id="MobiDB-lite"/>
    </source>
</evidence>